<sequence>MEGQAVDVPVSPKRQKMEEAAPSSSSSSALNLAAVVSSDDTLPAASAEKEAAAGDQPAAAASLCPAAVSGDKKPLPYIDEGPDYHDPEEHDKMLRDTTVIANISLNFYNEKEGTSYALVAPLLSWCNLFPDGLVIHANFKAKNVTGGPSAGENNPPIELFFSETRKGYGTPPEVRHCLILDETRSDIRRGCAHCPSYVVDESFYHPPVGGCEFGDSEAKDYAKYQLAGRSGSGSGSDTE</sequence>
<comment type="caution">
    <text evidence="3">The sequence shown here is derived from an EMBL/GenBank/DDBJ whole genome shotgun (WGS) entry which is preliminary data.</text>
</comment>
<evidence type="ECO:0000313" key="4">
    <source>
        <dbReference type="Proteomes" id="UP001154282"/>
    </source>
</evidence>
<evidence type="ECO:0000313" key="3">
    <source>
        <dbReference type="EMBL" id="CAI0400508.1"/>
    </source>
</evidence>
<keyword evidence="4" id="KW-1185">Reference proteome</keyword>
<proteinExistence type="predicted"/>
<feature type="compositionally biased region" description="Low complexity" evidence="1">
    <location>
        <begin position="20"/>
        <end position="30"/>
    </location>
</feature>
<protein>
    <recommendedName>
        <fullName evidence="2">DUF3615 domain-containing protein</fullName>
    </recommendedName>
</protein>
<organism evidence="3 4">
    <name type="scientific">Linum tenue</name>
    <dbReference type="NCBI Taxonomy" id="586396"/>
    <lineage>
        <taxon>Eukaryota</taxon>
        <taxon>Viridiplantae</taxon>
        <taxon>Streptophyta</taxon>
        <taxon>Embryophyta</taxon>
        <taxon>Tracheophyta</taxon>
        <taxon>Spermatophyta</taxon>
        <taxon>Magnoliopsida</taxon>
        <taxon>eudicotyledons</taxon>
        <taxon>Gunneridae</taxon>
        <taxon>Pentapetalae</taxon>
        <taxon>rosids</taxon>
        <taxon>fabids</taxon>
        <taxon>Malpighiales</taxon>
        <taxon>Linaceae</taxon>
        <taxon>Linum</taxon>
    </lineage>
</organism>
<name>A0AAV0IUR5_9ROSI</name>
<evidence type="ECO:0000256" key="1">
    <source>
        <dbReference type="SAM" id="MobiDB-lite"/>
    </source>
</evidence>
<dbReference type="Proteomes" id="UP001154282">
    <property type="component" value="Unassembled WGS sequence"/>
</dbReference>
<feature type="domain" description="DUF3615" evidence="2">
    <location>
        <begin position="102"/>
        <end position="197"/>
    </location>
</feature>
<dbReference type="AlphaFoldDB" id="A0AAV0IUR5"/>
<dbReference type="PANTHER" id="PTHR34710">
    <property type="entry name" value="OS03G0834100 PROTEIN"/>
    <property type="match status" value="1"/>
</dbReference>
<dbReference type="Pfam" id="PF12274">
    <property type="entry name" value="DUF3615"/>
    <property type="match status" value="1"/>
</dbReference>
<dbReference type="PANTHER" id="PTHR34710:SF20">
    <property type="entry name" value="OS10G0550200 PROTEIN"/>
    <property type="match status" value="1"/>
</dbReference>
<dbReference type="InterPro" id="IPR022059">
    <property type="entry name" value="DUF3615"/>
</dbReference>
<gene>
    <name evidence="3" type="ORF">LITE_LOCUS10789</name>
</gene>
<reference evidence="3" key="1">
    <citation type="submission" date="2022-08" db="EMBL/GenBank/DDBJ databases">
        <authorList>
            <person name="Gutierrez-Valencia J."/>
        </authorList>
    </citation>
    <scope>NUCLEOTIDE SEQUENCE</scope>
</reference>
<dbReference type="EMBL" id="CAMGYJ010000004">
    <property type="protein sequence ID" value="CAI0400508.1"/>
    <property type="molecule type" value="Genomic_DNA"/>
</dbReference>
<feature type="region of interest" description="Disordered" evidence="1">
    <location>
        <begin position="1"/>
        <end position="30"/>
    </location>
</feature>
<evidence type="ECO:0000259" key="2">
    <source>
        <dbReference type="Pfam" id="PF12274"/>
    </source>
</evidence>
<accession>A0AAV0IUR5</accession>